<dbReference type="EMBL" id="JACGWN010000017">
    <property type="protein sequence ID" value="KAL0391631.1"/>
    <property type="molecule type" value="Genomic_DNA"/>
</dbReference>
<proteinExistence type="predicted"/>
<gene>
    <name evidence="1" type="ORF">Slati_4527300</name>
</gene>
<accession>A0AAW2SIZ7</accession>
<reference evidence="1" key="2">
    <citation type="journal article" date="2024" name="Plant">
        <title>Genomic evolution and insights into agronomic trait innovations of Sesamum species.</title>
        <authorList>
            <person name="Miao H."/>
            <person name="Wang L."/>
            <person name="Qu L."/>
            <person name="Liu H."/>
            <person name="Sun Y."/>
            <person name="Le M."/>
            <person name="Wang Q."/>
            <person name="Wei S."/>
            <person name="Zheng Y."/>
            <person name="Lin W."/>
            <person name="Duan Y."/>
            <person name="Cao H."/>
            <person name="Xiong S."/>
            <person name="Wang X."/>
            <person name="Wei L."/>
            <person name="Li C."/>
            <person name="Ma Q."/>
            <person name="Ju M."/>
            <person name="Zhao R."/>
            <person name="Li G."/>
            <person name="Mu C."/>
            <person name="Tian Q."/>
            <person name="Mei H."/>
            <person name="Zhang T."/>
            <person name="Gao T."/>
            <person name="Zhang H."/>
        </authorList>
    </citation>
    <scope>NUCLEOTIDE SEQUENCE</scope>
    <source>
        <strain evidence="1">KEN1</strain>
    </source>
</reference>
<protein>
    <submittedName>
        <fullName evidence="1">Uncharacterized protein</fullName>
    </submittedName>
</protein>
<dbReference type="AlphaFoldDB" id="A0AAW2SIZ7"/>
<name>A0AAW2SIZ7_9LAMI</name>
<comment type="caution">
    <text evidence="1">The sequence shown here is derived from an EMBL/GenBank/DDBJ whole genome shotgun (WGS) entry which is preliminary data.</text>
</comment>
<reference evidence="1" key="1">
    <citation type="submission" date="2020-06" db="EMBL/GenBank/DDBJ databases">
        <authorList>
            <person name="Li T."/>
            <person name="Hu X."/>
            <person name="Zhang T."/>
            <person name="Song X."/>
            <person name="Zhang H."/>
            <person name="Dai N."/>
            <person name="Sheng W."/>
            <person name="Hou X."/>
            <person name="Wei L."/>
        </authorList>
    </citation>
    <scope>NUCLEOTIDE SEQUENCE</scope>
    <source>
        <strain evidence="1">KEN1</strain>
        <tissue evidence="1">Leaf</tissue>
    </source>
</reference>
<organism evidence="1">
    <name type="scientific">Sesamum latifolium</name>
    <dbReference type="NCBI Taxonomy" id="2727402"/>
    <lineage>
        <taxon>Eukaryota</taxon>
        <taxon>Viridiplantae</taxon>
        <taxon>Streptophyta</taxon>
        <taxon>Embryophyta</taxon>
        <taxon>Tracheophyta</taxon>
        <taxon>Spermatophyta</taxon>
        <taxon>Magnoliopsida</taxon>
        <taxon>eudicotyledons</taxon>
        <taxon>Gunneridae</taxon>
        <taxon>Pentapetalae</taxon>
        <taxon>asterids</taxon>
        <taxon>lamiids</taxon>
        <taxon>Lamiales</taxon>
        <taxon>Pedaliaceae</taxon>
        <taxon>Sesamum</taxon>
    </lineage>
</organism>
<sequence length="70" mass="7928">MDNGGCKKAMRGTSLEFLVERRRHGTEEQAPLSPERHLSSHFRSRLLILRTRSRLKTSGLPPDVLMLADA</sequence>
<evidence type="ECO:0000313" key="1">
    <source>
        <dbReference type="EMBL" id="KAL0391631.1"/>
    </source>
</evidence>